<dbReference type="Pfam" id="PF00589">
    <property type="entry name" value="Phage_integrase"/>
    <property type="match status" value="1"/>
</dbReference>
<dbReference type="InterPro" id="IPR010998">
    <property type="entry name" value="Integrase_recombinase_N"/>
</dbReference>
<dbReference type="PANTHER" id="PTHR30349:SF64">
    <property type="entry name" value="PROPHAGE INTEGRASE INTD-RELATED"/>
    <property type="match status" value="1"/>
</dbReference>
<dbReference type="OrthoDB" id="1098628at2"/>
<dbReference type="InterPro" id="IPR013762">
    <property type="entry name" value="Integrase-like_cat_sf"/>
</dbReference>
<proteinExistence type="inferred from homology"/>
<dbReference type="GO" id="GO:0015074">
    <property type="term" value="P:DNA integration"/>
    <property type="evidence" value="ECO:0007669"/>
    <property type="project" value="InterPro"/>
</dbReference>
<keyword evidence="2" id="KW-0238">DNA-binding</keyword>
<dbReference type="InterPro" id="IPR002104">
    <property type="entry name" value="Integrase_catalytic"/>
</dbReference>
<dbReference type="GO" id="GO:0006310">
    <property type="term" value="P:DNA recombination"/>
    <property type="evidence" value="ECO:0007669"/>
    <property type="project" value="UniProtKB-KW"/>
</dbReference>
<evidence type="ECO:0000313" key="5">
    <source>
        <dbReference type="EMBL" id="OUJ67753.1"/>
    </source>
</evidence>
<reference evidence="5 6" key="1">
    <citation type="submission" date="2017-01" db="EMBL/GenBank/DDBJ databases">
        <title>A new Hymenobacter.</title>
        <authorList>
            <person name="Liang Y."/>
            <person name="Feng F."/>
        </authorList>
    </citation>
    <scope>NUCLEOTIDE SEQUENCE [LARGE SCALE GENOMIC DNA]</scope>
    <source>
        <strain evidence="5">MIMBbqt21</strain>
    </source>
</reference>
<evidence type="ECO:0000313" key="6">
    <source>
        <dbReference type="Proteomes" id="UP000194873"/>
    </source>
</evidence>
<name>A0A243W5B8_9BACT</name>
<dbReference type="Gene3D" id="1.10.150.130">
    <property type="match status" value="1"/>
</dbReference>
<dbReference type="InterPro" id="IPR025269">
    <property type="entry name" value="SAM-like_dom"/>
</dbReference>
<evidence type="ECO:0000259" key="4">
    <source>
        <dbReference type="PROSITE" id="PS51898"/>
    </source>
</evidence>
<dbReference type="PROSITE" id="PS51898">
    <property type="entry name" value="TYR_RECOMBINASE"/>
    <property type="match status" value="1"/>
</dbReference>
<sequence>MHYSAKINLRYPARQDGTCPIRLQVIISRKPQFVSLGIGWFPDLFDEQKGLCLASVPKKARPNSYEQALSTATAWAGGTAEALEKKLADYNLIIGKALSKANDVFVEFRLSGQVLTGDGFLYSYNTEGSKKDFVAYMEHKIAERYRKGKSHRDGISETTRKNHTSSLNALREFRKSLPFFCLNPKFADDFDSFLRKRIKSVNTIWGRHKDVKAYLSLARRDKIKFEDPYQDFQNKSAPGQWKPLKPGEQQLLDAYYQQCAPRSPQRRILAKFLFSCCSSLRLSDLKGLRNARLEGQELHFRIYKTYDKKLREMMLPLTKKALSYLEDAEREEGMPGFYDYTDQYSNRALKIIAGHLGIETRLHYHVGRETFATEFIRRGGKVEVLQKLMDHEKIATTMKYVHVDNDMKRDAIKMLDELDDVPMMKAS</sequence>
<comment type="caution">
    <text evidence="5">The sequence shown here is derived from an EMBL/GenBank/DDBJ whole genome shotgun (WGS) entry which is preliminary data.</text>
</comment>
<dbReference type="EMBL" id="MTSE01000066">
    <property type="protein sequence ID" value="OUJ67753.1"/>
    <property type="molecule type" value="Genomic_DNA"/>
</dbReference>
<gene>
    <name evidence="5" type="ORF">BXP70_28630</name>
</gene>
<keyword evidence="3" id="KW-0233">DNA recombination</keyword>
<evidence type="ECO:0000256" key="2">
    <source>
        <dbReference type="ARBA" id="ARBA00023125"/>
    </source>
</evidence>
<evidence type="ECO:0000256" key="1">
    <source>
        <dbReference type="ARBA" id="ARBA00008857"/>
    </source>
</evidence>
<organism evidence="5 6">
    <name type="scientific">Hymenobacter crusticola</name>
    <dbReference type="NCBI Taxonomy" id="1770526"/>
    <lineage>
        <taxon>Bacteria</taxon>
        <taxon>Pseudomonadati</taxon>
        <taxon>Bacteroidota</taxon>
        <taxon>Cytophagia</taxon>
        <taxon>Cytophagales</taxon>
        <taxon>Hymenobacteraceae</taxon>
        <taxon>Hymenobacter</taxon>
    </lineage>
</organism>
<comment type="similarity">
    <text evidence="1">Belongs to the 'phage' integrase family.</text>
</comment>
<dbReference type="InterPro" id="IPR011010">
    <property type="entry name" value="DNA_brk_join_enz"/>
</dbReference>
<evidence type="ECO:0000256" key="3">
    <source>
        <dbReference type="ARBA" id="ARBA00023172"/>
    </source>
</evidence>
<dbReference type="GO" id="GO:0003677">
    <property type="term" value="F:DNA binding"/>
    <property type="evidence" value="ECO:0007669"/>
    <property type="project" value="UniProtKB-KW"/>
</dbReference>
<dbReference type="RefSeq" id="WP_086597535.1">
    <property type="nucleotide sequence ID" value="NZ_MTSE01000066.1"/>
</dbReference>
<dbReference type="Pfam" id="PF13102">
    <property type="entry name" value="Phage_int_SAM_5"/>
    <property type="match status" value="1"/>
</dbReference>
<dbReference type="InterPro" id="IPR050090">
    <property type="entry name" value="Tyrosine_recombinase_XerCD"/>
</dbReference>
<keyword evidence="6" id="KW-1185">Reference proteome</keyword>
<dbReference type="PANTHER" id="PTHR30349">
    <property type="entry name" value="PHAGE INTEGRASE-RELATED"/>
    <property type="match status" value="1"/>
</dbReference>
<protein>
    <recommendedName>
        <fullName evidence="4">Tyr recombinase domain-containing protein</fullName>
    </recommendedName>
</protein>
<dbReference type="AlphaFoldDB" id="A0A243W5B8"/>
<dbReference type="Gene3D" id="1.10.443.10">
    <property type="entry name" value="Intergrase catalytic core"/>
    <property type="match status" value="1"/>
</dbReference>
<feature type="domain" description="Tyr recombinase" evidence="4">
    <location>
        <begin position="242"/>
        <end position="413"/>
    </location>
</feature>
<dbReference type="Proteomes" id="UP000194873">
    <property type="component" value="Unassembled WGS sequence"/>
</dbReference>
<accession>A0A243W5B8</accession>
<dbReference type="SUPFAM" id="SSF56349">
    <property type="entry name" value="DNA breaking-rejoining enzymes"/>
    <property type="match status" value="1"/>
</dbReference>